<keyword evidence="2 4" id="KW-0808">Transferase</keyword>
<evidence type="ECO:0000313" key="5">
    <source>
        <dbReference type="EMBL" id="VFK25853.1"/>
    </source>
</evidence>
<feature type="active site" description="Amidino-cysteine intermediate" evidence="3">
    <location>
        <position position="364"/>
    </location>
</feature>
<dbReference type="Gene3D" id="3.75.10.10">
    <property type="entry name" value="L-arginine/glycine Amidinotransferase, Chain A"/>
    <property type="match status" value="1"/>
</dbReference>
<evidence type="ECO:0000256" key="3">
    <source>
        <dbReference type="PIRSR" id="PIRSR633195-1"/>
    </source>
</evidence>
<name>A0A450VVB0_9GAMM</name>
<dbReference type="AlphaFoldDB" id="A0A450VVB0"/>
<dbReference type="EMBL" id="CAADFM010000020">
    <property type="protein sequence ID" value="VFK08743.1"/>
    <property type="molecule type" value="Genomic_DNA"/>
</dbReference>
<evidence type="ECO:0000313" key="4">
    <source>
        <dbReference type="EMBL" id="VFK08743.1"/>
    </source>
</evidence>
<gene>
    <name evidence="4" type="ORF">BECKLPF1236A_GA0070988_1002013</name>
    <name evidence="5" type="ORF">BECKLPF1236C_GA0070990_1002613</name>
</gene>
<dbReference type="PANTHER" id="PTHR10488:SF1">
    <property type="entry name" value="GLYCINE AMIDINOTRANSFERASE, MITOCHONDRIAL"/>
    <property type="match status" value="1"/>
</dbReference>
<reference evidence="4" key="1">
    <citation type="submission" date="2019-02" db="EMBL/GenBank/DDBJ databases">
        <authorList>
            <person name="Gruber-Vodicka R. H."/>
            <person name="Seah K. B. B."/>
        </authorList>
    </citation>
    <scope>NUCLEOTIDE SEQUENCE</scope>
    <source>
        <strain evidence="4">BECK_S312</strain>
        <strain evidence="5">BECK_S426</strain>
    </source>
</reference>
<evidence type="ECO:0000256" key="1">
    <source>
        <dbReference type="ARBA" id="ARBA00006943"/>
    </source>
</evidence>
<dbReference type="PANTHER" id="PTHR10488">
    <property type="entry name" value="GLYCINE AMIDINOTRANSFERASE, MITOCHONDRIAL"/>
    <property type="match status" value="1"/>
</dbReference>
<organism evidence="4">
    <name type="scientific">Candidatus Kentrum sp. LPFa</name>
    <dbReference type="NCBI Taxonomy" id="2126335"/>
    <lineage>
        <taxon>Bacteria</taxon>
        <taxon>Pseudomonadati</taxon>
        <taxon>Pseudomonadota</taxon>
        <taxon>Gammaproteobacteria</taxon>
        <taxon>Candidatus Kentrum</taxon>
    </lineage>
</organism>
<dbReference type="SUPFAM" id="SSF55909">
    <property type="entry name" value="Pentein"/>
    <property type="match status" value="1"/>
</dbReference>
<protein>
    <submittedName>
        <fullName evidence="4">Glycine amidinotransferase</fullName>
    </submittedName>
</protein>
<accession>A0A450VVB0</accession>
<proteinExistence type="inferred from homology"/>
<feature type="active site" evidence="3">
    <location>
        <position position="261"/>
    </location>
</feature>
<sequence length="379" mass="43450">MNCNPISKSIHEYRSYTQCYPPPPPQCLVNSQAEWDPLEEVIVGSPEQAFAAFWDPLDKLVYSKEKIAEIERHLKLYQPYPQEYIKAARAAMERFIRILEAEGVIVRRVESFDHTKSFSTPDWQTPGGFCAANPRDSFMVVGNRVIEAPMCSRSRFFEARAYRKLLNEYAKTGAQLISAPKPLLLDKLYNPNFALENSSTPHVLTEAEPVFDAADFVRFGRDIIGQLSHVTNRTGIAWLQRYLGDEYNIHLIQSLDSTPAHIDTTLSPLAPGKVLVNASFTDPKKLPEFLKHWDVLITPDPVPYKTRPRLMSDWISMNILMLDEQRVIVEKRQEPLIRLLKKWGAKPISCAFEDYYPFIGGFHCATLDVRRRGELRSYA</sequence>
<dbReference type="EMBL" id="CAADFP010000026">
    <property type="protein sequence ID" value="VFK25853.1"/>
    <property type="molecule type" value="Genomic_DNA"/>
</dbReference>
<comment type="similarity">
    <text evidence="1">Belongs to the amidinotransferase family.</text>
</comment>
<dbReference type="InterPro" id="IPR033195">
    <property type="entry name" value="AmidinoTrfase"/>
</dbReference>
<dbReference type="GO" id="GO:0015068">
    <property type="term" value="F:glycine amidinotransferase activity"/>
    <property type="evidence" value="ECO:0007669"/>
    <property type="project" value="TreeGrafter"/>
</dbReference>
<feature type="active site" evidence="3">
    <location>
        <position position="212"/>
    </location>
</feature>
<dbReference type="GO" id="GO:0006601">
    <property type="term" value="P:creatine biosynthetic process"/>
    <property type="evidence" value="ECO:0007669"/>
    <property type="project" value="TreeGrafter"/>
</dbReference>
<evidence type="ECO:0000256" key="2">
    <source>
        <dbReference type="ARBA" id="ARBA00022679"/>
    </source>
</evidence>